<comment type="caution">
    <text evidence="2">The sequence shown here is derived from an EMBL/GenBank/DDBJ whole genome shotgun (WGS) entry which is preliminary data.</text>
</comment>
<dbReference type="EMBL" id="BAABHD010000078">
    <property type="protein sequence ID" value="GAA4464969.1"/>
    <property type="molecule type" value="Genomic_DNA"/>
</dbReference>
<organism evidence="2 3">
    <name type="scientific">Nibrella saemangeumensis</name>
    <dbReference type="NCBI Taxonomy" id="1084526"/>
    <lineage>
        <taxon>Bacteria</taxon>
        <taxon>Pseudomonadati</taxon>
        <taxon>Bacteroidota</taxon>
        <taxon>Cytophagia</taxon>
        <taxon>Cytophagales</taxon>
        <taxon>Spirosomataceae</taxon>
        <taxon>Nibrella</taxon>
    </lineage>
</organism>
<dbReference type="RefSeq" id="WP_345247278.1">
    <property type="nucleotide sequence ID" value="NZ_BAABHD010000078.1"/>
</dbReference>
<dbReference type="InterPro" id="IPR003735">
    <property type="entry name" value="Metal_Tscrpt_repr"/>
</dbReference>
<accession>A0ABP8NCJ0</accession>
<dbReference type="Pfam" id="PF02583">
    <property type="entry name" value="Trns_repr_metal"/>
    <property type="match status" value="1"/>
</dbReference>
<evidence type="ECO:0000256" key="1">
    <source>
        <dbReference type="ARBA" id="ARBA00005260"/>
    </source>
</evidence>
<evidence type="ECO:0000313" key="2">
    <source>
        <dbReference type="EMBL" id="GAA4464969.1"/>
    </source>
</evidence>
<gene>
    <name evidence="2" type="ORF">GCM10023189_44960</name>
</gene>
<evidence type="ECO:0000313" key="3">
    <source>
        <dbReference type="Proteomes" id="UP001501175"/>
    </source>
</evidence>
<reference evidence="3" key="1">
    <citation type="journal article" date="2019" name="Int. J. Syst. Evol. Microbiol.">
        <title>The Global Catalogue of Microorganisms (GCM) 10K type strain sequencing project: providing services to taxonomists for standard genome sequencing and annotation.</title>
        <authorList>
            <consortium name="The Broad Institute Genomics Platform"/>
            <consortium name="The Broad Institute Genome Sequencing Center for Infectious Disease"/>
            <person name="Wu L."/>
            <person name="Ma J."/>
        </authorList>
    </citation>
    <scope>NUCLEOTIDE SEQUENCE [LARGE SCALE GENOMIC DNA]</scope>
    <source>
        <strain evidence="3">JCM 17927</strain>
    </source>
</reference>
<evidence type="ECO:0008006" key="4">
    <source>
        <dbReference type="Google" id="ProtNLM"/>
    </source>
</evidence>
<comment type="similarity">
    <text evidence="1">Belongs to the FrmR/RcnR family.</text>
</comment>
<dbReference type="Gene3D" id="1.20.58.1000">
    <property type="entry name" value="Metal-sensitive repressor, helix protomer"/>
    <property type="match status" value="1"/>
</dbReference>
<dbReference type="PANTHER" id="PTHR33677">
    <property type="entry name" value="TRANSCRIPTIONAL REPRESSOR FRMR-RELATED"/>
    <property type="match status" value="1"/>
</dbReference>
<protein>
    <recommendedName>
        <fullName evidence="4">Metal-sensitive transcriptional repressor</fullName>
    </recommendedName>
</protein>
<name>A0ABP8NCJ0_9BACT</name>
<sequence>MDTRDLKKRLHYIKGQIEGIERMLDEQRDPNEIFVQFKAVEGALQKAIYVVLDETLRKDLAQKIVNVVNACPGNCGDADKIEFIRQEFPKLGLKEVSQVIAQLQTIDENLNKLKDKPEE</sequence>
<dbReference type="Proteomes" id="UP001501175">
    <property type="component" value="Unassembled WGS sequence"/>
</dbReference>
<keyword evidence="3" id="KW-1185">Reference proteome</keyword>
<proteinExistence type="inferred from homology"/>
<dbReference type="InterPro" id="IPR038390">
    <property type="entry name" value="Metal_Tscrpt_repr_sf"/>
</dbReference>